<evidence type="ECO:0000256" key="2">
    <source>
        <dbReference type="ARBA" id="ARBA00022475"/>
    </source>
</evidence>
<feature type="transmembrane region" description="Helical" evidence="6">
    <location>
        <begin position="60"/>
        <end position="90"/>
    </location>
</feature>
<dbReference type="GO" id="GO:0022857">
    <property type="term" value="F:transmembrane transporter activity"/>
    <property type="evidence" value="ECO:0007669"/>
    <property type="project" value="InterPro"/>
</dbReference>
<dbReference type="Proteomes" id="UP000186795">
    <property type="component" value="Unassembled WGS sequence"/>
</dbReference>
<feature type="transmembrane region" description="Helical" evidence="6">
    <location>
        <begin position="256"/>
        <end position="289"/>
    </location>
</feature>
<name>A0A1N7IMK7_9BACL</name>
<evidence type="ECO:0000256" key="1">
    <source>
        <dbReference type="ARBA" id="ARBA00004651"/>
    </source>
</evidence>
<proteinExistence type="predicted"/>
<feature type="transmembrane region" description="Helical" evidence="6">
    <location>
        <begin position="170"/>
        <end position="191"/>
    </location>
</feature>
<dbReference type="InterPro" id="IPR001851">
    <property type="entry name" value="ABC_transp_permease"/>
</dbReference>
<evidence type="ECO:0000256" key="5">
    <source>
        <dbReference type="ARBA" id="ARBA00023136"/>
    </source>
</evidence>
<evidence type="ECO:0000256" key="6">
    <source>
        <dbReference type="SAM" id="Phobius"/>
    </source>
</evidence>
<dbReference type="EMBL" id="FTOD01000001">
    <property type="protein sequence ID" value="SIS38226.1"/>
    <property type="molecule type" value="Genomic_DNA"/>
</dbReference>
<dbReference type="CDD" id="cd06579">
    <property type="entry name" value="TM_PBP1_transp_AraH_like"/>
    <property type="match status" value="1"/>
</dbReference>
<feature type="transmembrane region" description="Helical" evidence="6">
    <location>
        <begin position="301"/>
        <end position="317"/>
    </location>
</feature>
<keyword evidence="3 6" id="KW-0812">Transmembrane</keyword>
<dbReference type="OrthoDB" id="9813906at2"/>
<evidence type="ECO:0000256" key="4">
    <source>
        <dbReference type="ARBA" id="ARBA00022989"/>
    </source>
</evidence>
<dbReference type="Pfam" id="PF02653">
    <property type="entry name" value="BPD_transp_2"/>
    <property type="match status" value="1"/>
</dbReference>
<dbReference type="GO" id="GO:0005886">
    <property type="term" value="C:plasma membrane"/>
    <property type="evidence" value="ECO:0007669"/>
    <property type="project" value="UniProtKB-SubCell"/>
</dbReference>
<evidence type="ECO:0000313" key="8">
    <source>
        <dbReference type="Proteomes" id="UP000186795"/>
    </source>
</evidence>
<keyword evidence="4 6" id="KW-1133">Transmembrane helix</keyword>
<reference evidence="8" key="1">
    <citation type="submission" date="2017-01" db="EMBL/GenBank/DDBJ databases">
        <authorList>
            <person name="Varghese N."/>
            <person name="Submissions S."/>
        </authorList>
    </citation>
    <scope>NUCLEOTIDE SEQUENCE [LARGE SCALE GENOMIC DNA]</scope>
    <source>
        <strain evidence="8">DSM 45196</strain>
    </source>
</reference>
<keyword evidence="5 6" id="KW-0472">Membrane</keyword>
<organism evidence="7 8">
    <name type="scientific">Kroppenstedtia eburnea</name>
    <dbReference type="NCBI Taxonomy" id="714067"/>
    <lineage>
        <taxon>Bacteria</taxon>
        <taxon>Bacillati</taxon>
        <taxon>Bacillota</taxon>
        <taxon>Bacilli</taxon>
        <taxon>Bacillales</taxon>
        <taxon>Thermoactinomycetaceae</taxon>
        <taxon>Kroppenstedtia</taxon>
    </lineage>
</organism>
<feature type="transmembrane region" description="Helical" evidence="6">
    <location>
        <begin position="21"/>
        <end position="40"/>
    </location>
</feature>
<dbReference type="AlphaFoldDB" id="A0A1N7IMK7"/>
<accession>A0A1N7IMK7</accession>
<protein>
    <submittedName>
        <fullName evidence="7">Monosaccharide ABC transporter membrane protein, CUT2 family</fullName>
    </submittedName>
</protein>
<feature type="transmembrane region" description="Helical" evidence="6">
    <location>
        <begin position="102"/>
        <end position="123"/>
    </location>
</feature>
<sequence>MSPLLAEKQKHLTSKDSKGSLLQKMYALLGLILLSGVLSVMSPHFPSFQNILSISLQTAIIAILALGQTYVIISAGIDLSVGSVLALSGVISSQLLVEGVPVLPALIIGIVSGGILGLINGLAITKGNLPPFIVTLGMMGVARGIALVLTNGLPVSGLPDAFTRLGNDRLFYIPIPVLFLIVVAVVGHFVLRRTVFGRYVYAIGSNEEAARLSGIPTALHKTMIYTLCGMFAGLAGVLLSARLISAQPTAGTGYELDAIAAVVIGGASLMGGVGSIGGTVIGAFIMGVLRNGLNLLSVSPFWQQIAIGLVIVLAVYLDQLRRKKD</sequence>
<comment type="subcellular location">
    <subcellularLocation>
        <location evidence="1">Cell membrane</location>
        <topology evidence="1">Multi-pass membrane protein</topology>
    </subcellularLocation>
</comment>
<keyword evidence="2" id="KW-1003">Cell membrane</keyword>
<dbReference type="PANTHER" id="PTHR32196:SF72">
    <property type="entry name" value="RIBOSE IMPORT PERMEASE PROTEIN RBSC"/>
    <property type="match status" value="1"/>
</dbReference>
<gene>
    <name evidence="7" type="ORF">SAMN05421790_101105</name>
</gene>
<dbReference type="PANTHER" id="PTHR32196">
    <property type="entry name" value="ABC TRANSPORTER PERMEASE PROTEIN YPHD-RELATED-RELATED"/>
    <property type="match status" value="1"/>
</dbReference>
<evidence type="ECO:0000313" key="7">
    <source>
        <dbReference type="EMBL" id="SIS38226.1"/>
    </source>
</evidence>
<feature type="transmembrane region" description="Helical" evidence="6">
    <location>
        <begin position="129"/>
        <end position="149"/>
    </location>
</feature>
<dbReference type="RefSeq" id="WP_009708398.1">
    <property type="nucleotide sequence ID" value="NZ_CP048103.1"/>
</dbReference>
<evidence type="ECO:0000256" key="3">
    <source>
        <dbReference type="ARBA" id="ARBA00022692"/>
    </source>
</evidence>
<keyword evidence="8" id="KW-1185">Reference proteome</keyword>
<feature type="transmembrane region" description="Helical" evidence="6">
    <location>
        <begin position="223"/>
        <end position="244"/>
    </location>
</feature>